<reference evidence="7 8" key="1">
    <citation type="submission" date="2014-02" db="EMBL/GenBank/DDBJ databases">
        <title>The small core and large imbalanced accessory genome model reveals a collaborative survival strategy of Sorangium cellulosum strains in nature.</title>
        <authorList>
            <person name="Han K."/>
            <person name="Peng R."/>
            <person name="Blom J."/>
            <person name="Li Y.-Z."/>
        </authorList>
    </citation>
    <scope>NUCLEOTIDE SEQUENCE [LARGE SCALE GENOMIC DNA]</scope>
    <source>
        <strain evidence="7 8">So0011-07</strain>
    </source>
</reference>
<dbReference type="Proteomes" id="UP000075635">
    <property type="component" value="Unassembled WGS sequence"/>
</dbReference>
<dbReference type="CDD" id="cd00161">
    <property type="entry name" value="beta-trefoil_Ricin-like"/>
    <property type="match status" value="1"/>
</dbReference>
<feature type="domain" description="LamG-like jellyroll fold" evidence="6">
    <location>
        <begin position="119"/>
        <end position="259"/>
    </location>
</feature>
<evidence type="ECO:0000313" key="8">
    <source>
        <dbReference type="Proteomes" id="UP000075635"/>
    </source>
</evidence>
<dbReference type="Gene3D" id="2.80.10.50">
    <property type="match status" value="3"/>
</dbReference>
<accession>A0A150SD09</accession>
<dbReference type="Pfam" id="PF14200">
    <property type="entry name" value="RicinB_lectin_2"/>
    <property type="match status" value="1"/>
</dbReference>
<evidence type="ECO:0000259" key="6">
    <source>
        <dbReference type="SMART" id="SM00560"/>
    </source>
</evidence>
<comment type="caution">
    <text evidence="7">The sequence shown here is derived from an EMBL/GenBank/DDBJ whole genome shotgun (WGS) entry which is preliminary data.</text>
</comment>
<evidence type="ECO:0000256" key="4">
    <source>
        <dbReference type="SAM" id="SignalP"/>
    </source>
</evidence>
<dbReference type="InterPro" id="IPR000772">
    <property type="entry name" value="Ricin_B_lectin"/>
</dbReference>
<dbReference type="InterPro" id="IPR035992">
    <property type="entry name" value="Ricin_B-like_lectins"/>
</dbReference>
<dbReference type="AlphaFoldDB" id="A0A150SD09"/>
<protein>
    <submittedName>
        <fullName evidence="7">Uncharacterized protein</fullName>
    </submittedName>
</protein>
<feature type="domain" description="Ricin B lectin" evidence="5">
    <location>
        <begin position="280"/>
        <end position="418"/>
    </location>
</feature>
<feature type="region of interest" description="Disordered" evidence="3">
    <location>
        <begin position="407"/>
        <end position="436"/>
    </location>
</feature>
<feature type="signal peptide" evidence="4">
    <location>
        <begin position="1"/>
        <end position="39"/>
    </location>
</feature>
<dbReference type="InterPro" id="IPR013320">
    <property type="entry name" value="ConA-like_dom_sf"/>
</dbReference>
<dbReference type="SUPFAM" id="SSF49899">
    <property type="entry name" value="Concanavalin A-like lectins/glucanases"/>
    <property type="match status" value="1"/>
</dbReference>
<feature type="compositionally biased region" description="Low complexity" evidence="3">
    <location>
        <begin position="421"/>
        <end position="436"/>
    </location>
</feature>
<sequence length="436" mass="46430">MQQSRTPHRAITRTLSATAMAVGRAAARCLAAVASLGLAACEQGPLDAVELTPTTLTQGMVAYWTFDEGEGTVVTDRSGNRRDGELTGGTWVEDGRFGQALHFDEGEFMTVGQFPSATSSWTVSAWVRVLTDEPPADDPLRTVISTENTGGWELNVDYDGEARGIQFGFWKGPEISDYHRILCSCLELQRWTHAAGVVDGEALSMSLYVDGRLHSTEPIERTISPGPTSLYVGRWPQQGRLLVGDVDDIAIYSRALAPAEIAELSQHAAPAEVEADISTGTTYTLVGVQSGRCVDVDAAVSTADDLVLQLWNCNGGTNQQFRFEAVDGGYYRIRNVSSDKCLDVRARSTADGAVIVQFTCHGAPNQQWSVTDLGGGAVRITSRLSGKAIDAYGSPPANGTALFQRASSGGTSQQFRLNPVGTGTDASTGTTSGPEP</sequence>
<evidence type="ECO:0000313" key="7">
    <source>
        <dbReference type="EMBL" id="KYF90267.1"/>
    </source>
</evidence>
<dbReference type="InterPro" id="IPR006558">
    <property type="entry name" value="LamG-like"/>
</dbReference>
<keyword evidence="1 4" id="KW-0732">Signal</keyword>
<dbReference type="PROSITE" id="PS50231">
    <property type="entry name" value="RICIN_B_LECTIN"/>
    <property type="match status" value="1"/>
</dbReference>
<feature type="compositionally biased region" description="Polar residues" evidence="3">
    <location>
        <begin position="407"/>
        <end position="416"/>
    </location>
</feature>
<evidence type="ECO:0000259" key="5">
    <source>
        <dbReference type="SMART" id="SM00458"/>
    </source>
</evidence>
<organism evidence="7 8">
    <name type="scientific">Sorangium cellulosum</name>
    <name type="common">Polyangium cellulosum</name>
    <dbReference type="NCBI Taxonomy" id="56"/>
    <lineage>
        <taxon>Bacteria</taxon>
        <taxon>Pseudomonadati</taxon>
        <taxon>Myxococcota</taxon>
        <taxon>Polyangia</taxon>
        <taxon>Polyangiales</taxon>
        <taxon>Polyangiaceae</taxon>
        <taxon>Sorangium</taxon>
    </lineage>
</organism>
<feature type="chain" id="PRO_5007568700" evidence="4">
    <location>
        <begin position="40"/>
        <end position="436"/>
    </location>
</feature>
<dbReference type="EMBL" id="JEMB01001136">
    <property type="protein sequence ID" value="KYF90267.1"/>
    <property type="molecule type" value="Genomic_DNA"/>
</dbReference>
<dbReference type="Gene3D" id="2.60.120.200">
    <property type="match status" value="1"/>
</dbReference>
<dbReference type="Pfam" id="PF13385">
    <property type="entry name" value="Laminin_G_3"/>
    <property type="match status" value="1"/>
</dbReference>
<evidence type="ECO:0000256" key="1">
    <source>
        <dbReference type="ARBA" id="ARBA00022729"/>
    </source>
</evidence>
<keyword evidence="2" id="KW-1015">Disulfide bond</keyword>
<evidence type="ECO:0000256" key="3">
    <source>
        <dbReference type="SAM" id="MobiDB-lite"/>
    </source>
</evidence>
<evidence type="ECO:0000256" key="2">
    <source>
        <dbReference type="ARBA" id="ARBA00023157"/>
    </source>
</evidence>
<name>A0A150SD09_SORCE</name>
<dbReference type="SMART" id="SM00560">
    <property type="entry name" value="LamGL"/>
    <property type="match status" value="1"/>
</dbReference>
<dbReference type="SMART" id="SM00458">
    <property type="entry name" value="RICIN"/>
    <property type="match status" value="1"/>
</dbReference>
<gene>
    <name evidence="7" type="ORF">BE17_36565</name>
</gene>
<proteinExistence type="predicted"/>
<dbReference type="SUPFAM" id="SSF50370">
    <property type="entry name" value="Ricin B-like lectins"/>
    <property type="match status" value="1"/>
</dbReference>